<evidence type="ECO:0000256" key="10">
    <source>
        <dbReference type="ARBA" id="ARBA00023004"/>
    </source>
</evidence>
<reference evidence="21" key="1">
    <citation type="journal article" date="2013" name="Nat. Commun.">
        <title>Whole-genome sequencing of Oryza brachyantha reveals mechanisms underlying Oryza genome evolution.</title>
        <authorList>
            <person name="Chen J."/>
            <person name="Huang Q."/>
            <person name="Gao D."/>
            <person name="Wang J."/>
            <person name="Lang Y."/>
            <person name="Liu T."/>
            <person name="Li B."/>
            <person name="Bai Z."/>
            <person name="Luis Goicoechea J."/>
            <person name="Liang C."/>
            <person name="Chen C."/>
            <person name="Zhang W."/>
            <person name="Sun S."/>
            <person name="Liao Y."/>
            <person name="Zhang X."/>
            <person name="Yang L."/>
            <person name="Song C."/>
            <person name="Wang M."/>
            <person name="Shi J."/>
            <person name="Liu G."/>
            <person name="Liu J."/>
            <person name="Zhou H."/>
            <person name="Zhou W."/>
            <person name="Yu Q."/>
            <person name="An N."/>
            <person name="Chen Y."/>
            <person name="Cai Q."/>
            <person name="Wang B."/>
            <person name="Liu B."/>
            <person name="Min J."/>
            <person name="Huang Y."/>
            <person name="Wu H."/>
            <person name="Li Z."/>
            <person name="Zhang Y."/>
            <person name="Yin Y."/>
            <person name="Song W."/>
            <person name="Jiang J."/>
            <person name="Jackson S.A."/>
            <person name="Wing R.A."/>
            <person name="Wang J."/>
            <person name="Chen M."/>
        </authorList>
    </citation>
    <scope>NUCLEOTIDE SEQUENCE [LARGE SCALE GENOMIC DNA]</scope>
    <source>
        <strain evidence="21">cv. IRGC 101232</strain>
    </source>
</reference>
<dbReference type="OrthoDB" id="2113341at2759"/>
<keyword evidence="13 19" id="KW-0376">Hydrogen peroxide</keyword>
<proteinExistence type="inferred from homology"/>
<dbReference type="EnsemblPlants" id="OB08G28410.1">
    <property type="protein sequence ID" value="OB08G28410.1"/>
    <property type="gene ID" value="OB08G28410"/>
</dbReference>
<evidence type="ECO:0000256" key="9">
    <source>
        <dbReference type="ARBA" id="ARBA00023002"/>
    </source>
</evidence>
<dbReference type="CDD" id="cd00693">
    <property type="entry name" value="secretory_peroxidase"/>
    <property type="match status" value="1"/>
</dbReference>
<dbReference type="PRINTS" id="PR00461">
    <property type="entry name" value="PLPEROXIDASE"/>
</dbReference>
<feature type="binding site" evidence="16">
    <location>
        <position position="83"/>
    </location>
    <ligand>
        <name>Ca(2+)</name>
        <dbReference type="ChEBI" id="CHEBI:29108"/>
        <label>1</label>
    </ligand>
</feature>
<evidence type="ECO:0000256" key="12">
    <source>
        <dbReference type="ARBA" id="ARBA00023283"/>
    </source>
</evidence>
<feature type="disulfide bond" evidence="18">
    <location>
        <begin position="128"/>
        <end position="328"/>
    </location>
</feature>
<comment type="catalytic activity">
    <reaction evidence="1 19">
        <text>2 a phenolic donor + H2O2 = 2 a phenolic radical donor + 2 H2O</text>
        <dbReference type="Rhea" id="RHEA:56136"/>
        <dbReference type="ChEBI" id="CHEBI:15377"/>
        <dbReference type="ChEBI" id="CHEBI:16240"/>
        <dbReference type="ChEBI" id="CHEBI:139520"/>
        <dbReference type="ChEBI" id="CHEBI:139521"/>
        <dbReference type="EC" id="1.11.1.7"/>
    </reaction>
</comment>
<dbReference type="InterPro" id="IPR002016">
    <property type="entry name" value="Haem_peroxidase"/>
</dbReference>
<evidence type="ECO:0000313" key="21">
    <source>
        <dbReference type="EnsemblPlants" id="OB08G28410.1"/>
    </source>
</evidence>
<evidence type="ECO:0000256" key="5">
    <source>
        <dbReference type="ARBA" id="ARBA00022559"/>
    </source>
</evidence>
<keyword evidence="9 19" id="KW-0560">Oxidoreductase</keyword>
<dbReference type="Proteomes" id="UP000006038">
    <property type="component" value="Chromosome 8"/>
</dbReference>
<keyword evidence="22" id="KW-1185">Reference proteome</keyword>
<comment type="subcellular location">
    <subcellularLocation>
        <location evidence="19">Secreted</location>
    </subcellularLocation>
</comment>
<comment type="cofactor">
    <cofactor evidence="16 19">
        <name>Ca(2+)</name>
        <dbReference type="ChEBI" id="CHEBI:29108"/>
    </cofactor>
    <text evidence="16 19">Binds 2 calcium ions per subunit.</text>
</comment>
<dbReference type="GO" id="GO:0042744">
    <property type="term" value="P:hydrogen peroxide catabolic process"/>
    <property type="evidence" value="ECO:0007669"/>
    <property type="project" value="UniProtKB-KW"/>
</dbReference>
<dbReference type="HOGENOM" id="CLU_010543_0_3_1"/>
<gene>
    <name evidence="21" type="primary">LOC102701748</name>
</gene>
<dbReference type="GeneID" id="102701748"/>
<dbReference type="SUPFAM" id="SSF48113">
    <property type="entry name" value="Heme-dependent peroxidases"/>
    <property type="match status" value="1"/>
</dbReference>
<keyword evidence="19" id="KW-0964">Secreted</keyword>
<dbReference type="EC" id="1.11.1.7" evidence="4 19"/>
<dbReference type="PROSITE" id="PS00435">
    <property type="entry name" value="PEROXIDASE_1"/>
    <property type="match status" value="1"/>
</dbReference>
<keyword evidence="11 18" id="KW-1015">Disulfide bond</keyword>
<comment type="function">
    <text evidence="2">Removal of H(2)O(2), oxidation of toxic reductants, biosynthesis and degradation of lignin, suberization, auxin catabolism, response to environmental stresses such as wounding, pathogen attack and oxidative stress. These functions might be dependent on each isozyme/isoform in each plant tissue.</text>
</comment>
<feature type="binding site" description="axial binding residue" evidence="16">
    <location>
        <position position="200"/>
    </location>
    <ligand>
        <name>heme b</name>
        <dbReference type="ChEBI" id="CHEBI:60344"/>
    </ligand>
    <ligandPart>
        <name>Fe</name>
        <dbReference type="ChEBI" id="CHEBI:18248"/>
    </ligandPart>
</feature>
<feature type="binding site" evidence="16">
    <location>
        <position position="81"/>
    </location>
    <ligand>
        <name>Ca(2+)</name>
        <dbReference type="ChEBI" id="CHEBI:29108"/>
        <label>1</label>
    </ligand>
</feature>
<feature type="binding site" evidence="16">
    <location>
        <position position="94"/>
    </location>
    <ligand>
        <name>Ca(2+)</name>
        <dbReference type="ChEBI" id="CHEBI:29108"/>
        <label>1</label>
    </ligand>
</feature>
<dbReference type="InterPro" id="IPR000823">
    <property type="entry name" value="Peroxidase_pln"/>
</dbReference>
<evidence type="ECO:0000256" key="19">
    <source>
        <dbReference type="RuleBase" id="RU362060"/>
    </source>
</evidence>
<accession>J3MUR0</accession>
<comment type="similarity">
    <text evidence="3">Belongs to the peroxidase family. Ascorbate peroxidase subfamily.</text>
</comment>
<evidence type="ECO:0000256" key="15">
    <source>
        <dbReference type="PIRSR" id="PIRSR600823-2"/>
    </source>
</evidence>
<dbReference type="GO" id="GO:0140825">
    <property type="term" value="F:lactoperoxidase activity"/>
    <property type="evidence" value="ECO:0007669"/>
    <property type="project" value="UniProtKB-EC"/>
</dbReference>
<evidence type="ECO:0000259" key="20">
    <source>
        <dbReference type="PROSITE" id="PS50873"/>
    </source>
</evidence>
<feature type="binding site" evidence="16">
    <location>
        <position position="201"/>
    </location>
    <ligand>
        <name>Ca(2+)</name>
        <dbReference type="ChEBI" id="CHEBI:29108"/>
        <label>2</label>
    </ligand>
</feature>
<organism evidence="21">
    <name type="scientific">Oryza brachyantha</name>
    <name type="common">malo sina</name>
    <dbReference type="NCBI Taxonomy" id="4533"/>
    <lineage>
        <taxon>Eukaryota</taxon>
        <taxon>Viridiplantae</taxon>
        <taxon>Streptophyta</taxon>
        <taxon>Embryophyta</taxon>
        <taxon>Tracheophyta</taxon>
        <taxon>Spermatophyta</taxon>
        <taxon>Magnoliopsida</taxon>
        <taxon>Liliopsida</taxon>
        <taxon>Poales</taxon>
        <taxon>Poaceae</taxon>
        <taxon>BOP clade</taxon>
        <taxon>Oryzoideae</taxon>
        <taxon>Oryzeae</taxon>
        <taxon>Oryzinae</taxon>
        <taxon>Oryza</taxon>
    </lineage>
</organism>
<dbReference type="PANTHER" id="PTHR31517">
    <property type="match status" value="1"/>
</dbReference>
<dbReference type="GO" id="GO:0005576">
    <property type="term" value="C:extracellular region"/>
    <property type="evidence" value="ECO:0007669"/>
    <property type="project" value="UniProtKB-SubCell"/>
</dbReference>
<evidence type="ECO:0000256" key="18">
    <source>
        <dbReference type="PIRSR" id="PIRSR600823-5"/>
    </source>
</evidence>
<dbReference type="eggNOG" id="ENOG502QT4B">
    <property type="taxonomic scope" value="Eukaryota"/>
</dbReference>
<feature type="binding site" evidence="16">
    <location>
        <position position="79"/>
    </location>
    <ligand>
        <name>Ca(2+)</name>
        <dbReference type="ChEBI" id="CHEBI:29108"/>
        <label>1</label>
    </ligand>
</feature>
<evidence type="ECO:0000256" key="2">
    <source>
        <dbReference type="ARBA" id="ARBA00002322"/>
    </source>
</evidence>
<dbReference type="KEGG" id="obr:102701748"/>
<feature type="active site" description="Proton acceptor" evidence="14">
    <location>
        <position position="73"/>
    </location>
</feature>
<evidence type="ECO:0000256" key="13">
    <source>
        <dbReference type="ARBA" id="ARBA00023324"/>
    </source>
</evidence>
<dbReference type="STRING" id="4533.J3MUR0"/>
<dbReference type="FunFam" id="1.10.420.10:FF:000001">
    <property type="entry name" value="Peroxidase"/>
    <property type="match status" value="1"/>
</dbReference>
<keyword evidence="5 19" id="KW-0575">Peroxidase</keyword>
<keyword evidence="6 19" id="KW-0349">Heme</keyword>
<sequence length="333" mass="35413">MERRRRSICTVVAAAVAVAAMVAVMPAGVAADLSPDYYKASCPRLESIVRYEVSRKINETVVTIPAVLRLFFHDCVVTGCDASALISSPHDDAEKDAPDNMSLAGDGFDTVNRVKAAVESACPGVVSCADILALAARDVVSLASGPSWPVELGRLDGLVSRASDVDGQLPGPDMHVNKLAAVFDRHGLSVRDLVALSGAHTVGFAHCTRFAGRLYNHSAGEPTDPSMNKDYAAQLMEACPRDVGKTIAVNMDPVSPIVFDNVYYTNLVNGLGLFTSDQVLYADASTRDTVKDFAADQAAFFEAFVSSMVKLGRLGVKAGKDGEVRRVCTAFNH</sequence>
<dbReference type="PROSITE" id="PS50873">
    <property type="entry name" value="PEROXIDASE_4"/>
    <property type="match status" value="1"/>
</dbReference>
<feature type="disulfide bond" evidence="18">
    <location>
        <begin position="207"/>
        <end position="239"/>
    </location>
</feature>
<dbReference type="RefSeq" id="XP_006659625.1">
    <property type="nucleotide sequence ID" value="XM_006659562.3"/>
</dbReference>
<dbReference type="GO" id="GO:0006979">
    <property type="term" value="P:response to oxidative stress"/>
    <property type="evidence" value="ECO:0007669"/>
    <property type="project" value="UniProtKB-UniRule"/>
</dbReference>
<dbReference type="InterPro" id="IPR010255">
    <property type="entry name" value="Haem_peroxidase_sf"/>
</dbReference>
<keyword evidence="12" id="KW-0873">Pyrrolidone carboxylic acid</keyword>
<dbReference type="Gene3D" id="1.10.420.10">
    <property type="entry name" value="Peroxidase, domain 2"/>
    <property type="match status" value="1"/>
</dbReference>
<dbReference type="Gene3D" id="1.10.520.10">
    <property type="match status" value="1"/>
</dbReference>
<evidence type="ECO:0000256" key="1">
    <source>
        <dbReference type="ARBA" id="ARBA00000189"/>
    </source>
</evidence>
<feature type="domain" description="Plant heme peroxidase family profile" evidence="20">
    <location>
        <begin position="32"/>
        <end position="332"/>
    </location>
</feature>
<evidence type="ECO:0000256" key="8">
    <source>
        <dbReference type="ARBA" id="ARBA00022837"/>
    </source>
</evidence>
<dbReference type="AlphaFoldDB" id="J3MUR0"/>
<dbReference type="GO" id="GO:0046872">
    <property type="term" value="F:metal ion binding"/>
    <property type="evidence" value="ECO:0007669"/>
    <property type="project" value="UniProtKB-UniRule"/>
</dbReference>
<evidence type="ECO:0000256" key="16">
    <source>
        <dbReference type="PIRSR" id="PIRSR600823-3"/>
    </source>
</evidence>
<reference evidence="21" key="2">
    <citation type="submission" date="2013-04" db="UniProtKB">
        <authorList>
            <consortium name="EnsemblPlants"/>
        </authorList>
    </citation>
    <scope>IDENTIFICATION</scope>
</reference>
<dbReference type="Gramene" id="OB08G28410.1">
    <property type="protein sequence ID" value="OB08G28410.1"/>
    <property type="gene ID" value="OB08G28410"/>
</dbReference>
<protein>
    <recommendedName>
        <fullName evidence="4 19">Peroxidase</fullName>
        <ecNumber evidence="4 19">1.11.1.7</ecNumber>
    </recommendedName>
</protein>
<evidence type="ECO:0000256" key="6">
    <source>
        <dbReference type="ARBA" id="ARBA00022617"/>
    </source>
</evidence>
<keyword evidence="7 16" id="KW-0479">Metal-binding</keyword>
<dbReference type="PANTHER" id="PTHR31517:SF35">
    <property type="entry name" value="PEROXIDASE"/>
    <property type="match status" value="1"/>
</dbReference>
<evidence type="ECO:0000256" key="17">
    <source>
        <dbReference type="PIRSR" id="PIRSR600823-4"/>
    </source>
</evidence>
<dbReference type="InterPro" id="IPR033905">
    <property type="entry name" value="Secretory_peroxidase"/>
</dbReference>
<feature type="disulfide bond" evidence="18">
    <location>
        <begin position="42"/>
        <end position="122"/>
    </location>
</feature>
<evidence type="ECO:0000256" key="11">
    <source>
        <dbReference type="ARBA" id="ARBA00023157"/>
    </source>
</evidence>
<evidence type="ECO:0000256" key="14">
    <source>
        <dbReference type="PIRSR" id="PIRSR600823-1"/>
    </source>
</evidence>
<feature type="binding site" evidence="15">
    <location>
        <position position="170"/>
    </location>
    <ligand>
        <name>substrate</name>
    </ligand>
</feature>
<dbReference type="Pfam" id="PF00141">
    <property type="entry name" value="peroxidase"/>
    <property type="match status" value="1"/>
</dbReference>
<evidence type="ECO:0000256" key="3">
    <source>
        <dbReference type="ARBA" id="ARBA00006873"/>
    </source>
</evidence>
<dbReference type="OMA" id="PWWSVEL"/>
<evidence type="ECO:0000256" key="4">
    <source>
        <dbReference type="ARBA" id="ARBA00012313"/>
    </source>
</evidence>
<name>J3MUR0_ORYBR</name>
<feature type="binding site" evidence="16">
    <location>
        <position position="260"/>
    </location>
    <ligand>
        <name>Ca(2+)</name>
        <dbReference type="ChEBI" id="CHEBI:29108"/>
        <label>2</label>
    </ligand>
</feature>
<feature type="binding site" evidence="16">
    <location>
        <position position="77"/>
    </location>
    <ligand>
        <name>Ca(2+)</name>
        <dbReference type="ChEBI" id="CHEBI:29108"/>
        <label>1</label>
    </ligand>
</feature>
<comment type="similarity">
    <text evidence="19">Belongs to the peroxidase family. Classical plant (class III) peroxidase subfamily.</text>
</comment>
<feature type="binding site" evidence="16">
    <location>
        <position position="252"/>
    </location>
    <ligand>
        <name>Ca(2+)</name>
        <dbReference type="ChEBI" id="CHEBI:29108"/>
        <label>2</label>
    </ligand>
</feature>
<evidence type="ECO:0000256" key="7">
    <source>
        <dbReference type="ARBA" id="ARBA00022723"/>
    </source>
</evidence>
<feature type="binding site" evidence="16">
    <location>
        <position position="74"/>
    </location>
    <ligand>
        <name>Ca(2+)</name>
        <dbReference type="ChEBI" id="CHEBI:29108"/>
        <label>1</label>
    </ligand>
</feature>
<dbReference type="FunFam" id="1.10.520.10:FF:000008">
    <property type="entry name" value="Peroxidase"/>
    <property type="match status" value="1"/>
</dbReference>
<feature type="disulfide bond" evidence="18">
    <location>
        <begin position="75"/>
        <end position="80"/>
    </location>
</feature>
<feature type="site" description="Transition state stabilizer" evidence="17">
    <location>
        <position position="69"/>
    </location>
</feature>
<comment type="cofactor">
    <cofactor evidence="16 19">
        <name>heme b</name>
        <dbReference type="ChEBI" id="CHEBI:60344"/>
    </cofactor>
    <text evidence="16 19">Binds 1 heme b (iron(II)-protoporphyrin IX) group per subunit.</text>
</comment>
<keyword evidence="10 16" id="KW-0408">Iron</keyword>
<evidence type="ECO:0000313" key="22">
    <source>
        <dbReference type="Proteomes" id="UP000006038"/>
    </source>
</evidence>
<dbReference type="PRINTS" id="PR00458">
    <property type="entry name" value="PEROXIDASE"/>
</dbReference>
<dbReference type="InterPro" id="IPR019793">
    <property type="entry name" value="Peroxidases_heam-ligand_BS"/>
</dbReference>
<dbReference type="GO" id="GO:0020037">
    <property type="term" value="F:heme binding"/>
    <property type="evidence" value="ECO:0007669"/>
    <property type="project" value="UniProtKB-UniRule"/>
</dbReference>
<keyword evidence="8 16" id="KW-0106">Calcium</keyword>